<protein>
    <recommendedName>
        <fullName evidence="3">LOB domain-containing protein</fullName>
    </recommendedName>
</protein>
<keyword evidence="5" id="KW-1185">Reference proteome</keyword>
<dbReference type="AlphaFoldDB" id="A0A5P1EK49"/>
<proteinExistence type="inferred from homology"/>
<dbReference type="PANTHER" id="PTHR31304">
    <property type="entry name" value="LOB DOMAIN-CONTAINING PROTEIN 38"/>
    <property type="match status" value="1"/>
</dbReference>
<dbReference type="Pfam" id="PF03195">
    <property type="entry name" value="LOB"/>
    <property type="match status" value="1"/>
</dbReference>
<dbReference type="OrthoDB" id="1922547at2759"/>
<evidence type="ECO:0000256" key="2">
    <source>
        <dbReference type="SAM" id="MobiDB-lite"/>
    </source>
</evidence>
<dbReference type="PANTHER" id="PTHR31304:SF9">
    <property type="entry name" value="LOB DOMAIN-CONTAINING PROTEIN 40"/>
    <property type="match status" value="1"/>
</dbReference>
<feature type="region of interest" description="Disordered" evidence="2">
    <location>
        <begin position="148"/>
        <end position="191"/>
    </location>
</feature>
<dbReference type="GO" id="GO:0001217">
    <property type="term" value="F:DNA-binding transcription repressor activity"/>
    <property type="evidence" value="ECO:0007669"/>
    <property type="project" value="EnsemblPlants"/>
</dbReference>
<evidence type="ECO:0000259" key="3">
    <source>
        <dbReference type="PROSITE" id="PS50891"/>
    </source>
</evidence>
<dbReference type="Proteomes" id="UP000243459">
    <property type="component" value="Chromosome 6"/>
</dbReference>
<dbReference type="InterPro" id="IPR004883">
    <property type="entry name" value="LOB"/>
</dbReference>
<feature type="region of interest" description="Disordered" evidence="2">
    <location>
        <begin position="123"/>
        <end position="142"/>
    </location>
</feature>
<comment type="similarity">
    <text evidence="1">Belongs to the LOB domain-containing protein family.</text>
</comment>
<evidence type="ECO:0000313" key="4">
    <source>
        <dbReference type="EMBL" id="ONK66368.1"/>
    </source>
</evidence>
<dbReference type="Gramene" id="ONK66368">
    <property type="protein sequence ID" value="ONK66368"/>
    <property type="gene ID" value="A4U43_C06F7040"/>
</dbReference>
<accession>A0A5P1EK49</accession>
<feature type="domain" description="LOB" evidence="3">
    <location>
        <begin position="3"/>
        <end position="111"/>
    </location>
</feature>
<evidence type="ECO:0000256" key="1">
    <source>
        <dbReference type="ARBA" id="ARBA00005474"/>
    </source>
</evidence>
<dbReference type="OMA" id="DSCTIKP"/>
<evidence type="ECO:0000313" key="5">
    <source>
        <dbReference type="Proteomes" id="UP000243459"/>
    </source>
</evidence>
<name>A0A5P1EK49_ASPOF</name>
<dbReference type="GO" id="GO:0009739">
    <property type="term" value="P:response to gibberellin"/>
    <property type="evidence" value="ECO:0007669"/>
    <property type="project" value="EnsemblPlants"/>
</dbReference>
<sequence>MRMSCNGCRILRKGCSESCSIRPCLRWLRNPEEQANATLFLAKFYGYGRAGLMSLITSAPEQLRPAIFRSLMYEACGRIVNPIQGSVGLLSSGNWHVCEAAVESVLKGSPITTNPNFRTYDIRHVPREPGPPAGPSKVVKNRARFRRSVSQTGSGSGLGSVELEGSNVTEAEDEVRLDLELGLGPPGARAG</sequence>
<gene>
    <name evidence="4" type="ORF">A4U43_C06F7040</name>
</gene>
<dbReference type="EMBL" id="CM007386">
    <property type="protein sequence ID" value="ONK66368.1"/>
    <property type="molecule type" value="Genomic_DNA"/>
</dbReference>
<dbReference type="PROSITE" id="PS50891">
    <property type="entry name" value="LOB"/>
    <property type="match status" value="1"/>
</dbReference>
<organism evidence="4 5">
    <name type="scientific">Asparagus officinalis</name>
    <name type="common">Garden asparagus</name>
    <dbReference type="NCBI Taxonomy" id="4686"/>
    <lineage>
        <taxon>Eukaryota</taxon>
        <taxon>Viridiplantae</taxon>
        <taxon>Streptophyta</taxon>
        <taxon>Embryophyta</taxon>
        <taxon>Tracheophyta</taxon>
        <taxon>Spermatophyta</taxon>
        <taxon>Magnoliopsida</taxon>
        <taxon>Liliopsida</taxon>
        <taxon>Asparagales</taxon>
        <taxon>Asparagaceae</taxon>
        <taxon>Asparagoideae</taxon>
        <taxon>Asparagus</taxon>
    </lineage>
</organism>
<reference evidence="5" key="1">
    <citation type="journal article" date="2017" name="Nat. Commun.">
        <title>The asparagus genome sheds light on the origin and evolution of a young Y chromosome.</title>
        <authorList>
            <person name="Harkess A."/>
            <person name="Zhou J."/>
            <person name="Xu C."/>
            <person name="Bowers J.E."/>
            <person name="Van der Hulst R."/>
            <person name="Ayyampalayam S."/>
            <person name="Mercati F."/>
            <person name="Riccardi P."/>
            <person name="McKain M.R."/>
            <person name="Kakrana A."/>
            <person name="Tang H."/>
            <person name="Ray J."/>
            <person name="Groenendijk J."/>
            <person name="Arikit S."/>
            <person name="Mathioni S.M."/>
            <person name="Nakano M."/>
            <person name="Shan H."/>
            <person name="Telgmann-Rauber A."/>
            <person name="Kanno A."/>
            <person name="Yue Z."/>
            <person name="Chen H."/>
            <person name="Li W."/>
            <person name="Chen Y."/>
            <person name="Xu X."/>
            <person name="Zhang Y."/>
            <person name="Luo S."/>
            <person name="Chen H."/>
            <person name="Gao J."/>
            <person name="Mao Z."/>
            <person name="Pires J.C."/>
            <person name="Luo M."/>
            <person name="Kudrna D."/>
            <person name="Wing R.A."/>
            <person name="Meyers B.C."/>
            <person name="Yi K."/>
            <person name="Kong H."/>
            <person name="Lavrijsen P."/>
            <person name="Sunseri F."/>
            <person name="Falavigna A."/>
            <person name="Ye Y."/>
            <person name="Leebens-Mack J.H."/>
            <person name="Chen G."/>
        </authorList>
    </citation>
    <scope>NUCLEOTIDE SEQUENCE [LARGE SCALE GENOMIC DNA]</scope>
    <source>
        <strain evidence="5">cv. DH0086</strain>
    </source>
</reference>